<feature type="region of interest" description="Disordered" evidence="1">
    <location>
        <begin position="213"/>
        <end position="283"/>
    </location>
</feature>
<dbReference type="Gene3D" id="3.90.1570.10">
    <property type="entry name" value="tt1808, chain A"/>
    <property type="match status" value="1"/>
</dbReference>
<evidence type="ECO:0000313" key="4">
    <source>
        <dbReference type="Proteomes" id="UP001232992"/>
    </source>
</evidence>
<sequence length="283" mass="33132">MVYKLPTLFIDDDSLYPESDGQPVGENTTQFRLIMMIQGGLDALFKDVEDVFVAGDLFWYPVQLTEEEISKQKKPSRQAPDVMVAFGVRKKDRPSYKQWEEEDIAPQVVFEIISPSNSKEEMQKKFEFYQTHGVEEYYAYNPKGNRLEGWLRSGERLETISEMEGWTSPRLGVSFTTVSGELRLVAPNDEQLATYVDLVQERDRQRLEKERERLDKELESQRANSERRRANSAESERDRQQQRANAAELERDRERLEKERAQDTVQKLRDRLRQLGVDPDSVE</sequence>
<comment type="caution">
    <text evidence="3">The sequence shown here is derived from an EMBL/GenBank/DDBJ whole genome shotgun (WGS) entry which is preliminary data.</text>
</comment>
<dbReference type="SUPFAM" id="SSF52980">
    <property type="entry name" value="Restriction endonuclease-like"/>
    <property type="match status" value="1"/>
</dbReference>
<feature type="domain" description="Putative restriction endonuclease" evidence="2">
    <location>
        <begin position="74"/>
        <end position="157"/>
    </location>
</feature>
<feature type="compositionally biased region" description="Basic and acidic residues" evidence="1">
    <location>
        <begin position="248"/>
        <end position="273"/>
    </location>
</feature>
<name>A0ABT7BRQ5_9CYAN</name>
<protein>
    <submittedName>
        <fullName evidence="3">Uma2 family endonuclease</fullName>
    </submittedName>
</protein>
<proteinExistence type="predicted"/>
<keyword evidence="3" id="KW-0378">Hydrolase</keyword>
<dbReference type="InterPro" id="IPR011335">
    <property type="entry name" value="Restrct_endonuc-II-like"/>
</dbReference>
<organism evidence="3 4">
    <name type="scientific">Roseofilum casamattae BLCC-M143</name>
    <dbReference type="NCBI Taxonomy" id="3022442"/>
    <lineage>
        <taxon>Bacteria</taxon>
        <taxon>Bacillati</taxon>
        <taxon>Cyanobacteriota</taxon>
        <taxon>Cyanophyceae</taxon>
        <taxon>Desertifilales</taxon>
        <taxon>Desertifilaceae</taxon>
        <taxon>Roseofilum</taxon>
        <taxon>Roseofilum casamattae</taxon>
    </lineage>
</organism>
<keyword evidence="3" id="KW-0540">Nuclease</keyword>
<evidence type="ECO:0000313" key="3">
    <source>
        <dbReference type="EMBL" id="MDJ1181876.1"/>
    </source>
</evidence>
<dbReference type="Proteomes" id="UP001232992">
    <property type="component" value="Unassembled WGS sequence"/>
</dbReference>
<dbReference type="GO" id="GO:0004519">
    <property type="term" value="F:endonuclease activity"/>
    <property type="evidence" value="ECO:0007669"/>
    <property type="project" value="UniProtKB-KW"/>
</dbReference>
<dbReference type="CDD" id="cd06260">
    <property type="entry name" value="DUF820-like"/>
    <property type="match status" value="1"/>
</dbReference>
<dbReference type="RefSeq" id="WP_283756525.1">
    <property type="nucleotide sequence ID" value="NZ_JAQOSQ010000001.1"/>
</dbReference>
<dbReference type="PANTHER" id="PTHR33352">
    <property type="entry name" value="SLR1095 PROTEIN"/>
    <property type="match status" value="1"/>
</dbReference>
<evidence type="ECO:0000259" key="2">
    <source>
        <dbReference type="Pfam" id="PF05685"/>
    </source>
</evidence>
<dbReference type="InterPro" id="IPR012296">
    <property type="entry name" value="Nuclease_put_TT1808"/>
</dbReference>
<evidence type="ECO:0000256" key="1">
    <source>
        <dbReference type="SAM" id="MobiDB-lite"/>
    </source>
</evidence>
<dbReference type="Pfam" id="PF05685">
    <property type="entry name" value="Uma2"/>
    <property type="match status" value="1"/>
</dbReference>
<keyword evidence="4" id="KW-1185">Reference proteome</keyword>
<dbReference type="PANTHER" id="PTHR33352:SF2">
    <property type="entry name" value="SLL0995 PROTEIN"/>
    <property type="match status" value="1"/>
</dbReference>
<feature type="compositionally biased region" description="Basic and acidic residues" evidence="1">
    <location>
        <begin position="213"/>
        <end position="241"/>
    </location>
</feature>
<dbReference type="InterPro" id="IPR008538">
    <property type="entry name" value="Uma2"/>
</dbReference>
<reference evidence="3 4" key="1">
    <citation type="submission" date="2023-01" db="EMBL/GenBank/DDBJ databases">
        <title>Novel diversity within Roseofilum (Cyanobacteria; Desertifilaceae) from marine benthic mats with descriptions of four novel species.</title>
        <authorList>
            <person name="Wang Y."/>
            <person name="Berthold D.E."/>
            <person name="Hu J."/>
            <person name="Lefler F.W."/>
            <person name="Laughinghouse H.D. IV."/>
        </authorList>
    </citation>
    <scope>NUCLEOTIDE SEQUENCE [LARGE SCALE GENOMIC DNA]</scope>
    <source>
        <strain evidence="3 4">BLCC-M143</strain>
    </source>
</reference>
<dbReference type="EMBL" id="JAQOSQ010000001">
    <property type="protein sequence ID" value="MDJ1181876.1"/>
    <property type="molecule type" value="Genomic_DNA"/>
</dbReference>
<keyword evidence="3" id="KW-0255">Endonuclease</keyword>
<accession>A0ABT7BRQ5</accession>
<gene>
    <name evidence="3" type="ORF">PMH09_01590</name>
</gene>